<feature type="signal peptide" evidence="1">
    <location>
        <begin position="1"/>
        <end position="23"/>
    </location>
</feature>
<dbReference type="GO" id="GO:0043709">
    <property type="term" value="P:cell adhesion involved in single-species biofilm formation"/>
    <property type="evidence" value="ECO:0007669"/>
    <property type="project" value="TreeGrafter"/>
</dbReference>
<gene>
    <name evidence="3" type="ORF">C206_14679</name>
</gene>
<evidence type="ECO:0000259" key="2">
    <source>
        <dbReference type="Pfam" id="PF00419"/>
    </source>
</evidence>
<dbReference type="PANTHER" id="PTHR33420:SF26">
    <property type="entry name" value="FIMBRIAL SUBUNIT"/>
    <property type="match status" value="1"/>
</dbReference>
<dbReference type="PANTHER" id="PTHR33420">
    <property type="entry name" value="FIMBRIAL SUBUNIT ELFA-RELATED"/>
    <property type="match status" value="1"/>
</dbReference>
<evidence type="ECO:0000313" key="4">
    <source>
        <dbReference type="Proteomes" id="UP000013237"/>
    </source>
</evidence>
<dbReference type="SUPFAM" id="SSF49401">
    <property type="entry name" value="Bacterial adhesins"/>
    <property type="match status" value="1"/>
</dbReference>
<evidence type="ECO:0000313" key="3">
    <source>
        <dbReference type="EMBL" id="ENY76913.1"/>
    </source>
</evidence>
<dbReference type="InterPro" id="IPR036937">
    <property type="entry name" value="Adhesion_dom_fimbrial_sf"/>
</dbReference>
<dbReference type="Gene3D" id="2.60.40.1090">
    <property type="entry name" value="Fimbrial-type adhesion domain"/>
    <property type="match status" value="1"/>
</dbReference>
<dbReference type="InterPro" id="IPR050263">
    <property type="entry name" value="Bact_Fimbrial_Adh_Pro"/>
</dbReference>
<dbReference type="GO" id="GO:0009289">
    <property type="term" value="C:pilus"/>
    <property type="evidence" value="ECO:0007669"/>
    <property type="project" value="InterPro"/>
</dbReference>
<dbReference type="EMBL" id="APBQ01000096">
    <property type="protein sequence ID" value="ENY76913.1"/>
    <property type="molecule type" value="Genomic_DNA"/>
</dbReference>
<evidence type="ECO:0000256" key="1">
    <source>
        <dbReference type="SAM" id="SignalP"/>
    </source>
</evidence>
<proteinExistence type="predicted"/>
<protein>
    <submittedName>
        <fullName evidence="3">Fimbrial protein</fullName>
    </submittedName>
</protein>
<dbReference type="Proteomes" id="UP000013237">
    <property type="component" value="Unassembled WGS sequence"/>
</dbReference>
<name>A0AAD2W9R3_PSEPU</name>
<comment type="caution">
    <text evidence="3">The sequence shown here is derived from an EMBL/GenBank/DDBJ whole genome shotgun (WGS) entry which is preliminary data.</text>
</comment>
<dbReference type="RefSeq" id="WP_003249837.1">
    <property type="nucleotide sequence ID" value="NZ_APBQ01000096.1"/>
</dbReference>
<dbReference type="InterPro" id="IPR008966">
    <property type="entry name" value="Adhesion_dom_sf"/>
</dbReference>
<feature type="domain" description="Fimbrial-type adhesion" evidence="2">
    <location>
        <begin position="29"/>
        <end position="193"/>
    </location>
</feature>
<dbReference type="InterPro" id="IPR000259">
    <property type="entry name" value="Adhesion_dom_fimbrial"/>
</dbReference>
<dbReference type="AlphaFoldDB" id="A0AAD2W9R3"/>
<feature type="chain" id="PRO_5041987911" evidence="1">
    <location>
        <begin position="24"/>
        <end position="194"/>
    </location>
</feature>
<sequence>MCKPIKALLAITATGFIASNAIAADGTVNFSGEIVAASCSISGGAGTSVSGAAGDQVIDVKLGKISSNSLKGVAGGGITAGQAINLNLDCGTTAADLTAVTMQFDPSSGSGIDGKNPSLLRTAGTAAGVGIGIYNTANKLLNLSSNESIRGALSGDATAGYKARLSLRAAYVANGWTVKPGTATGTLPFTLSYE</sequence>
<accession>A0AAD2W9R3</accession>
<organism evidence="3 4">
    <name type="scientific">Pseudomonas putida TRO1</name>
    <dbReference type="NCBI Taxonomy" id="1227924"/>
    <lineage>
        <taxon>Bacteria</taxon>
        <taxon>Pseudomonadati</taxon>
        <taxon>Pseudomonadota</taxon>
        <taxon>Gammaproteobacteria</taxon>
        <taxon>Pseudomonadales</taxon>
        <taxon>Pseudomonadaceae</taxon>
        <taxon>Pseudomonas</taxon>
    </lineage>
</organism>
<reference evidence="3 4" key="1">
    <citation type="submission" date="2013-02" db="EMBL/GenBank/DDBJ databases">
        <title>Insights into the proteome of triclosan-resistant Pseudomonas putida TRO1, isolated from activated sludge.</title>
        <authorList>
            <person name="Lolas I.B."/>
            <person name="Almeida B."/>
            <person name="Starnawski P.M."/>
            <person name="Soenderkaer M."/>
            <person name="Nielsen K.L."/>
            <person name="Nielsen J.L."/>
        </authorList>
    </citation>
    <scope>NUCLEOTIDE SEQUENCE [LARGE SCALE GENOMIC DNA]</scope>
    <source>
        <strain evidence="3 4">TRO1</strain>
    </source>
</reference>
<keyword evidence="1" id="KW-0732">Signal</keyword>
<dbReference type="Pfam" id="PF00419">
    <property type="entry name" value="Fimbrial"/>
    <property type="match status" value="1"/>
</dbReference>